<dbReference type="GO" id="GO:0005524">
    <property type="term" value="F:ATP binding"/>
    <property type="evidence" value="ECO:0007669"/>
    <property type="project" value="UniProtKB-KW"/>
</dbReference>
<evidence type="ECO:0000256" key="2">
    <source>
        <dbReference type="ARBA" id="ARBA00022801"/>
    </source>
</evidence>
<dbReference type="InterPro" id="IPR011545">
    <property type="entry name" value="DEAD/DEAH_box_helicase_dom"/>
</dbReference>
<dbReference type="InterPro" id="IPR014001">
    <property type="entry name" value="Helicase_ATP-bd"/>
</dbReference>
<dbReference type="PROSITE" id="PS51194">
    <property type="entry name" value="HELICASE_CTER"/>
    <property type="match status" value="1"/>
</dbReference>
<dbReference type="GO" id="GO:0003676">
    <property type="term" value="F:nucleic acid binding"/>
    <property type="evidence" value="ECO:0007669"/>
    <property type="project" value="InterPro"/>
</dbReference>
<dbReference type="Proteomes" id="UP000315010">
    <property type="component" value="Unassembled WGS sequence"/>
</dbReference>
<dbReference type="Pfam" id="PF00271">
    <property type="entry name" value="Helicase_C"/>
    <property type="match status" value="1"/>
</dbReference>
<dbReference type="InterPro" id="IPR001650">
    <property type="entry name" value="Helicase_C-like"/>
</dbReference>
<dbReference type="Gene3D" id="3.40.50.300">
    <property type="entry name" value="P-loop containing nucleotide triphosphate hydrolases"/>
    <property type="match status" value="2"/>
</dbReference>
<dbReference type="PROSITE" id="PS51192">
    <property type="entry name" value="HELICASE_ATP_BIND_1"/>
    <property type="match status" value="1"/>
</dbReference>
<dbReference type="PANTHER" id="PTHR13710">
    <property type="entry name" value="DNA HELICASE RECQ FAMILY MEMBER"/>
    <property type="match status" value="1"/>
</dbReference>
<dbReference type="SMART" id="SM00487">
    <property type="entry name" value="DEXDc"/>
    <property type="match status" value="1"/>
</dbReference>
<gene>
    <name evidence="7" type="primary">recQ_2</name>
    <name evidence="7" type="ORF">CA13_39670</name>
</gene>
<feature type="domain" description="Helicase ATP-binding" evidence="5">
    <location>
        <begin position="43"/>
        <end position="215"/>
    </location>
</feature>
<dbReference type="GO" id="GO:0043138">
    <property type="term" value="F:3'-5' DNA helicase activity"/>
    <property type="evidence" value="ECO:0007669"/>
    <property type="project" value="TreeGrafter"/>
</dbReference>
<dbReference type="GO" id="GO:0005737">
    <property type="term" value="C:cytoplasm"/>
    <property type="evidence" value="ECO:0007669"/>
    <property type="project" value="TreeGrafter"/>
</dbReference>
<dbReference type="SUPFAM" id="SSF52540">
    <property type="entry name" value="P-loop containing nucleoside triphosphate hydrolases"/>
    <property type="match status" value="1"/>
</dbReference>
<feature type="domain" description="Helicase C-terminal" evidence="6">
    <location>
        <begin position="244"/>
        <end position="397"/>
    </location>
</feature>
<dbReference type="SMART" id="SM00490">
    <property type="entry name" value="HELICc"/>
    <property type="match status" value="1"/>
</dbReference>
<evidence type="ECO:0000259" key="5">
    <source>
        <dbReference type="PROSITE" id="PS51192"/>
    </source>
</evidence>
<evidence type="ECO:0000256" key="1">
    <source>
        <dbReference type="ARBA" id="ARBA00022741"/>
    </source>
</evidence>
<dbReference type="CDD" id="cd17920">
    <property type="entry name" value="DEXHc_RecQ"/>
    <property type="match status" value="1"/>
</dbReference>
<evidence type="ECO:0000259" key="6">
    <source>
        <dbReference type="PROSITE" id="PS51194"/>
    </source>
</evidence>
<evidence type="ECO:0000256" key="3">
    <source>
        <dbReference type="ARBA" id="ARBA00022806"/>
    </source>
</evidence>
<evidence type="ECO:0000313" key="7">
    <source>
        <dbReference type="EMBL" id="TWT82504.1"/>
    </source>
</evidence>
<dbReference type="EMBL" id="SJPJ01000001">
    <property type="protein sequence ID" value="TWT82504.1"/>
    <property type="molecule type" value="Genomic_DNA"/>
</dbReference>
<dbReference type="RefSeq" id="WP_419194536.1">
    <property type="nucleotide sequence ID" value="NZ_SJPJ01000001.1"/>
</dbReference>
<accession>A0A5C5Z5H7</accession>
<keyword evidence="4" id="KW-0067">ATP-binding</keyword>
<dbReference type="FunFam" id="3.40.50.300:FF:001389">
    <property type="entry name" value="ATP-dependent DNA helicase RecQ"/>
    <property type="match status" value="1"/>
</dbReference>
<organism evidence="7 8">
    <name type="scientific">Novipirellula herctigrandis</name>
    <dbReference type="NCBI Taxonomy" id="2527986"/>
    <lineage>
        <taxon>Bacteria</taxon>
        <taxon>Pseudomonadati</taxon>
        <taxon>Planctomycetota</taxon>
        <taxon>Planctomycetia</taxon>
        <taxon>Pirellulales</taxon>
        <taxon>Pirellulaceae</taxon>
        <taxon>Novipirellula</taxon>
    </lineage>
</organism>
<evidence type="ECO:0000313" key="8">
    <source>
        <dbReference type="Proteomes" id="UP000315010"/>
    </source>
</evidence>
<dbReference type="NCBIfam" id="TIGR00614">
    <property type="entry name" value="recQ_fam"/>
    <property type="match status" value="1"/>
</dbReference>
<dbReference type="PANTHER" id="PTHR13710:SF150">
    <property type="entry name" value="ATP-DEPENDENT DNA HELICASE RECQ"/>
    <property type="match status" value="1"/>
</dbReference>
<dbReference type="GO" id="GO:0005694">
    <property type="term" value="C:chromosome"/>
    <property type="evidence" value="ECO:0007669"/>
    <property type="project" value="TreeGrafter"/>
</dbReference>
<proteinExistence type="predicted"/>
<dbReference type="AlphaFoldDB" id="A0A5C5Z5H7"/>
<reference evidence="7 8" key="1">
    <citation type="submission" date="2019-02" db="EMBL/GenBank/DDBJ databases">
        <title>Deep-cultivation of Planctomycetes and their phenomic and genomic characterization uncovers novel biology.</title>
        <authorList>
            <person name="Wiegand S."/>
            <person name="Jogler M."/>
            <person name="Boedeker C."/>
            <person name="Pinto D."/>
            <person name="Vollmers J."/>
            <person name="Rivas-Marin E."/>
            <person name="Kohn T."/>
            <person name="Peeters S.H."/>
            <person name="Heuer A."/>
            <person name="Rast P."/>
            <person name="Oberbeckmann S."/>
            <person name="Bunk B."/>
            <person name="Jeske O."/>
            <person name="Meyerdierks A."/>
            <person name="Storesund J.E."/>
            <person name="Kallscheuer N."/>
            <person name="Luecker S."/>
            <person name="Lage O.M."/>
            <person name="Pohl T."/>
            <person name="Merkel B.J."/>
            <person name="Hornburger P."/>
            <person name="Mueller R.-W."/>
            <person name="Bruemmer F."/>
            <person name="Labrenz M."/>
            <person name="Spormann A.M."/>
            <person name="Op Den Camp H."/>
            <person name="Overmann J."/>
            <person name="Amann R."/>
            <person name="Jetten M.S.M."/>
            <person name="Mascher T."/>
            <person name="Medema M.H."/>
            <person name="Devos D.P."/>
            <person name="Kaster A.-K."/>
            <person name="Ovreas L."/>
            <person name="Rohde M."/>
            <person name="Galperin M.Y."/>
            <person name="Jogler C."/>
        </authorList>
    </citation>
    <scope>NUCLEOTIDE SEQUENCE [LARGE SCALE GENOMIC DNA]</scope>
    <source>
        <strain evidence="7 8">CA13</strain>
    </source>
</reference>
<keyword evidence="1" id="KW-0547">Nucleotide-binding</keyword>
<dbReference type="InterPro" id="IPR027417">
    <property type="entry name" value="P-loop_NTPase"/>
</dbReference>
<protein>
    <submittedName>
        <fullName evidence="7">ATP-dependent DNA helicase RecQ</fullName>
        <ecNumber evidence="7">3.6.4.12</ecNumber>
    </submittedName>
</protein>
<dbReference type="GO" id="GO:0006281">
    <property type="term" value="P:DNA repair"/>
    <property type="evidence" value="ECO:0007669"/>
    <property type="project" value="TreeGrafter"/>
</dbReference>
<dbReference type="GO" id="GO:0006310">
    <property type="term" value="P:DNA recombination"/>
    <property type="evidence" value="ECO:0007669"/>
    <property type="project" value="InterPro"/>
</dbReference>
<keyword evidence="3 7" id="KW-0347">Helicase</keyword>
<name>A0A5C5Z5H7_9BACT</name>
<evidence type="ECO:0000256" key="4">
    <source>
        <dbReference type="ARBA" id="ARBA00022840"/>
    </source>
</evidence>
<dbReference type="InterPro" id="IPR004589">
    <property type="entry name" value="DNA_helicase_ATP-dep_RecQ"/>
</dbReference>
<dbReference type="Pfam" id="PF00270">
    <property type="entry name" value="DEAD"/>
    <property type="match status" value="1"/>
</dbReference>
<keyword evidence="2 7" id="KW-0378">Hydrolase</keyword>
<dbReference type="FunFam" id="3.40.50.300:FF:002143">
    <property type="entry name" value="ATP-dependent DNA helicase RecQ"/>
    <property type="match status" value="1"/>
</dbReference>
<dbReference type="GO" id="GO:0009378">
    <property type="term" value="F:four-way junction helicase activity"/>
    <property type="evidence" value="ECO:0007669"/>
    <property type="project" value="TreeGrafter"/>
</dbReference>
<sequence length="496" mass="56835">MKARLVSASRTQLIDKPNMENPDDLLRRYYGYSSFRPDQQAVIEHVLGGNHAMVVMPTGMGKSLCYQIPALTIPKDSRDLVLVLSPLVALMHDQVTALREKGIEAAYINSSLDRQSREQRYAEVALGKYRLLYVTPERFRKPEFCEVIGKRQIKLLAIDEAHCVSQWGHDFRPDYSRVGEIRDRLGRPTTIAVTATATSECRADIYKQIGIDPEQIRLFYQGIDRPNLRLDVQQVLGDSEKFEAIQACLNDPDYAGGSVIVYFSLIKTLTRFSDDLMRLGIDHDCYHGDLGSQRRRQVQDRFMRADGDIVLATPAFGMGIDKEDIRIVIHAETPGSIESYYQEVGRAGRDNQPSRCLWLYDQQDLMTQMQFIEWANPDAEFYGRLYDTLVEHNESCRAFGMEWLNDRLQRLSRHDHRLATALSMLDRQGVIAGPQAPECFEVRAALPEHFRNDEALSQKKRRDQQRLYAMVQLAGETGDRKAFLTHYFEGTRPCLT</sequence>
<keyword evidence="8" id="KW-1185">Reference proteome</keyword>
<comment type="caution">
    <text evidence="7">The sequence shown here is derived from an EMBL/GenBank/DDBJ whole genome shotgun (WGS) entry which is preliminary data.</text>
</comment>
<dbReference type="EC" id="3.6.4.12" evidence="7"/>
<dbReference type="GO" id="GO:0016787">
    <property type="term" value="F:hydrolase activity"/>
    <property type="evidence" value="ECO:0007669"/>
    <property type="project" value="UniProtKB-KW"/>
</dbReference>